<gene>
    <name evidence="1" type="ORF">CEW87_19275</name>
</gene>
<protein>
    <submittedName>
        <fullName evidence="1">Uncharacterized protein</fullName>
    </submittedName>
</protein>
<organism evidence="1 2">
    <name type="scientific">Parazoarcus communis</name>
    <dbReference type="NCBI Taxonomy" id="41977"/>
    <lineage>
        <taxon>Bacteria</taxon>
        <taxon>Pseudomonadati</taxon>
        <taxon>Pseudomonadota</taxon>
        <taxon>Betaproteobacteria</taxon>
        <taxon>Rhodocyclales</taxon>
        <taxon>Zoogloeaceae</taxon>
        <taxon>Parazoarcus</taxon>
    </lineage>
</organism>
<reference evidence="1 2" key="1">
    <citation type="submission" date="2017-06" db="EMBL/GenBank/DDBJ databases">
        <title>Azoarcus sp. TSNA42 complete genome sequence.</title>
        <authorList>
            <person name="Woo J.-H."/>
            <person name="Kim H.-S."/>
        </authorList>
    </citation>
    <scope>NUCLEOTIDE SEQUENCE [LARGE SCALE GENOMIC DNA]</scope>
    <source>
        <strain evidence="1 2">TSNA42</strain>
    </source>
</reference>
<dbReference type="EMBL" id="CP022188">
    <property type="protein sequence ID" value="AWI81321.1"/>
    <property type="molecule type" value="Genomic_DNA"/>
</dbReference>
<dbReference type="AlphaFoldDB" id="A0A2U8H676"/>
<name>A0A2U8H676_9RHOO</name>
<evidence type="ECO:0000313" key="2">
    <source>
        <dbReference type="Proteomes" id="UP000244902"/>
    </source>
</evidence>
<accession>A0A2U8H676</accession>
<dbReference type="Proteomes" id="UP000244902">
    <property type="component" value="Chromosome"/>
</dbReference>
<dbReference type="RefSeq" id="WP_108975627.1">
    <property type="nucleotide sequence ID" value="NZ_CP022188.1"/>
</dbReference>
<evidence type="ECO:0000313" key="1">
    <source>
        <dbReference type="EMBL" id="AWI81321.1"/>
    </source>
</evidence>
<proteinExistence type="predicted"/>
<sequence>MRIDTQGQIAFVDSLPLAPPAQVHVGRAFSGHLLPAMRGMTADGGSGEQTAYVAKGSLVSFVAGVDQAARADVLDALLFAQLGADERFDRERDFDHWHRFYLLVMQNVGWTVEVLDCAPPVLERFTVGELGLALLQMNASAAEQRAADATLASARHRVPAVFDQSSHSSDAGCFHVGTCSQLAQRIETTLICIHFHTGLRVTQLLKHVFDRRTTRYGASIYRCSLDLAAHAPVALQIRKKLADDVGVFIHELAL</sequence>